<evidence type="ECO:0000313" key="2">
    <source>
        <dbReference type="Proteomes" id="UP000022611"/>
    </source>
</evidence>
<dbReference type="RefSeq" id="WP_019692373.1">
    <property type="nucleotide sequence ID" value="NZ_AFOY02000015.1"/>
</dbReference>
<protein>
    <recommendedName>
        <fullName evidence="3">DUF3077 domain-containing protein</fullName>
    </recommendedName>
</protein>
<dbReference type="Pfam" id="PF11275">
    <property type="entry name" value="DUF3077"/>
    <property type="match status" value="1"/>
</dbReference>
<organism evidence="1 2">
    <name type="scientific">Pseudomonas fluorescens HK44</name>
    <dbReference type="NCBI Taxonomy" id="1042209"/>
    <lineage>
        <taxon>Bacteria</taxon>
        <taxon>Pseudomonadati</taxon>
        <taxon>Pseudomonadota</taxon>
        <taxon>Gammaproteobacteria</taxon>
        <taxon>Pseudomonadales</taxon>
        <taxon>Pseudomonadaceae</taxon>
        <taxon>Pseudomonas</taxon>
    </lineage>
</organism>
<sequence>MNKSSHLHDLKTAGLTPFSIHNDQALFRVNSGVPLLTALSHVSDLLHLSRMLAEDAAMERKTDRYAWASHYLQEMSKAVIDDVVKVIAASNNHQQAER</sequence>
<evidence type="ECO:0008006" key="3">
    <source>
        <dbReference type="Google" id="ProtNLM"/>
    </source>
</evidence>
<dbReference type="OrthoDB" id="9800585at2"/>
<dbReference type="PATRIC" id="fig|1042209.11.peg.4299"/>
<name>A0A010SSB2_PSEFL</name>
<dbReference type="Proteomes" id="UP000022611">
    <property type="component" value="Unassembled WGS sequence"/>
</dbReference>
<dbReference type="AlphaFoldDB" id="A0A010SSB2"/>
<evidence type="ECO:0000313" key="1">
    <source>
        <dbReference type="EMBL" id="EXF93858.1"/>
    </source>
</evidence>
<reference evidence="1 2" key="1">
    <citation type="journal article" date="2011" name="J. Bacteriol.">
        <title>Draft genome sequence of the polycyclic aromatic hydrocarbon-degrading, genetically engineered bioluminescent bioreporter Pseudomonas fluorescens HK44.</title>
        <authorList>
            <person name="Chauhan A."/>
            <person name="Layton A.C."/>
            <person name="Williams D.E."/>
            <person name="Smartt A.E."/>
            <person name="Ripp S."/>
            <person name="Karpinets T.V."/>
            <person name="Brown S.D."/>
            <person name="Sayler G.S."/>
        </authorList>
    </citation>
    <scope>NUCLEOTIDE SEQUENCE [LARGE SCALE GENOMIC DNA]</scope>
    <source>
        <strain evidence="1 2">HK44</strain>
    </source>
</reference>
<gene>
    <name evidence="1" type="ORF">HK44_009505</name>
</gene>
<dbReference type="EMBL" id="AFOY02000015">
    <property type="protein sequence ID" value="EXF93858.1"/>
    <property type="molecule type" value="Genomic_DNA"/>
</dbReference>
<accession>A0A010SSB2</accession>
<proteinExistence type="predicted"/>
<comment type="caution">
    <text evidence="1">The sequence shown here is derived from an EMBL/GenBank/DDBJ whole genome shotgun (WGS) entry which is preliminary data.</text>
</comment>
<dbReference type="HOGENOM" id="CLU_173312_0_0_6"/>
<dbReference type="InterPro" id="IPR021427">
    <property type="entry name" value="DUF3077"/>
</dbReference>